<dbReference type="InterPro" id="IPR027417">
    <property type="entry name" value="P-loop_NTPase"/>
</dbReference>
<feature type="region of interest" description="Disordered" evidence="6">
    <location>
        <begin position="1"/>
        <end position="47"/>
    </location>
</feature>
<dbReference type="GO" id="GO:0005524">
    <property type="term" value="F:ATP binding"/>
    <property type="evidence" value="ECO:0007669"/>
    <property type="project" value="UniProtKB-KW"/>
</dbReference>
<evidence type="ECO:0000256" key="1">
    <source>
        <dbReference type="ARBA" id="ARBA00004202"/>
    </source>
</evidence>
<dbReference type="PANTHER" id="PTHR42711:SF19">
    <property type="entry name" value="DOXORUBICIN RESISTANCE ATP-BINDING PROTEIN DRRA"/>
    <property type="match status" value="1"/>
</dbReference>
<comment type="subcellular location">
    <subcellularLocation>
        <location evidence="1">Cell membrane</location>
        <topology evidence="1">Peripheral membrane protein</topology>
    </subcellularLocation>
</comment>
<feature type="domain" description="ABC transporter" evidence="7">
    <location>
        <begin position="83"/>
        <end position="313"/>
    </location>
</feature>
<keyword evidence="4 8" id="KW-0067">ATP-binding</keyword>
<dbReference type="Pfam" id="PF00005">
    <property type="entry name" value="ABC_tran"/>
    <property type="match status" value="1"/>
</dbReference>
<protein>
    <submittedName>
        <fullName evidence="8">ABC transporter ATP-binding protein</fullName>
    </submittedName>
</protein>
<evidence type="ECO:0000256" key="3">
    <source>
        <dbReference type="ARBA" id="ARBA00022741"/>
    </source>
</evidence>
<dbReference type="SUPFAM" id="SSF52540">
    <property type="entry name" value="P-loop containing nucleoside triphosphate hydrolases"/>
    <property type="match status" value="1"/>
</dbReference>
<keyword evidence="9" id="KW-1185">Reference proteome</keyword>
<evidence type="ECO:0000259" key="7">
    <source>
        <dbReference type="PROSITE" id="PS50893"/>
    </source>
</evidence>
<evidence type="ECO:0000256" key="2">
    <source>
        <dbReference type="ARBA" id="ARBA00022448"/>
    </source>
</evidence>
<evidence type="ECO:0000313" key="9">
    <source>
        <dbReference type="Proteomes" id="UP000245051"/>
    </source>
</evidence>
<sequence length="334" mass="35634">MRKGSRRRAEPPIVGLFPYHGDNGRRHDMPDQTSDMASEQVPGQVPDRTVDAASDRTVRTAGAASARTAEAVDGAPETAPPAVRVEGLWKRFGEQVAVAGVDLTLPTGRFIGLVGPNGAGKTTTLSMITGLLRPDQGRIEVAGHDVWRDPVEVKARIGVLPEGLRLFERLSGGELLSYTGRLRGLPGEEVDKRAAQLLEVLDLAGARHKLVVDYSTGMRKKIGLAAALLHNPQVLFLDEPFEGVDPVSAQTIRGVLERYTRSGATVVFSSHVMELVESLCDWVAVLAAGRIRAHGPLSEVRGAAGSLQDAFLELVGAHGRDTGEALDWLGGGAR</sequence>
<evidence type="ECO:0000256" key="6">
    <source>
        <dbReference type="SAM" id="MobiDB-lite"/>
    </source>
</evidence>
<dbReference type="PANTHER" id="PTHR42711">
    <property type="entry name" value="ABC TRANSPORTER ATP-BINDING PROTEIN"/>
    <property type="match status" value="1"/>
</dbReference>
<reference evidence="8 9" key="1">
    <citation type="submission" date="2018-05" db="EMBL/GenBank/DDBJ databases">
        <title>Complete genome sequence of the Type Strain of Streptomyces spongiicola HNM0071, the producer of staurosporine.</title>
        <authorList>
            <person name="Zhou S."/>
            <person name="Huang X."/>
        </authorList>
    </citation>
    <scope>NUCLEOTIDE SEQUENCE [LARGE SCALE GENOMIC DNA]</scope>
    <source>
        <strain evidence="8 9">HNM0071</strain>
    </source>
</reference>
<keyword evidence="2" id="KW-0813">Transport</keyword>
<evidence type="ECO:0000313" key="8">
    <source>
        <dbReference type="EMBL" id="AWK09729.1"/>
    </source>
</evidence>
<organism evidence="8 9">
    <name type="scientific">Streptomyces spongiicola</name>
    <dbReference type="NCBI Taxonomy" id="1690221"/>
    <lineage>
        <taxon>Bacteria</taxon>
        <taxon>Bacillati</taxon>
        <taxon>Actinomycetota</taxon>
        <taxon>Actinomycetes</taxon>
        <taxon>Kitasatosporales</taxon>
        <taxon>Streptomycetaceae</taxon>
        <taxon>Streptomyces</taxon>
    </lineage>
</organism>
<evidence type="ECO:0000256" key="4">
    <source>
        <dbReference type="ARBA" id="ARBA00022840"/>
    </source>
</evidence>
<accession>A0ABM6V6J0</accession>
<name>A0ABM6V6J0_9ACTN</name>
<dbReference type="EMBL" id="CP029254">
    <property type="protein sequence ID" value="AWK09729.1"/>
    <property type="molecule type" value="Genomic_DNA"/>
</dbReference>
<dbReference type="InterPro" id="IPR003439">
    <property type="entry name" value="ABC_transporter-like_ATP-bd"/>
</dbReference>
<dbReference type="CDD" id="cd03230">
    <property type="entry name" value="ABC_DR_subfamily_A"/>
    <property type="match status" value="1"/>
</dbReference>
<keyword evidence="3" id="KW-0547">Nucleotide-binding</keyword>
<dbReference type="InterPro" id="IPR050763">
    <property type="entry name" value="ABC_transporter_ATP-binding"/>
</dbReference>
<dbReference type="Proteomes" id="UP000245051">
    <property type="component" value="Chromosome"/>
</dbReference>
<keyword evidence="5" id="KW-0046">Antibiotic resistance</keyword>
<dbReference type="InterPro" id="IPR003593">
    <property type="entry name" value="AAA+_ATPase"/>
</dbReference>
<proteinExistence type="predicted"/>
<dbReference type="Gene3D" id="3.40.50.300">
    <property type="entry name" value="P-loop containing nucleotide triphosphate hydrolases"/>
    <property type="match status" value="1"/>
</dbReference>
<evidence type="ECO:0000256" key="5">
    <source>
        <dbReference type="ARBA" id="ARBA00023251"/>
    </source>
</evidence>
<dbReference type="SMART" id="SM00382">
    <property type="entry name" value="AAA"/>
    <property type="match status" value="1"/>
</dbReference>
<gene>
    <name evidence="8" type="ORF">DDQ41_13310</name>
</gene>
<dbReference type="PROSITE" id="PS50893">
    <property type="entry name" value="ABC_TRANSPORTER_2"/>
    <property type="match status" value="1"/>
</dbReference>